<evidence type="ECO:0000313" key="2">
    <source>
        <dbReference type="Proteomes" id="UP000245469"/>
    </source>
</evidence>
<organism evidence="1 2">
    <name type="scientific">Quadrisphaera granulorum</name>
    <dbReference type="NCBI Taxonomy" id="317664"/>
    <lineage>
        <taxon>Bacteria</taxon>
        <taxon>Bacillati</taxon>
        <taxon>Actinomycetota</taxon>
        <taxon>Actinomycetes</taxon>
        <taxon>Kineosporiales</taxon>
        <taxon>Kineosporiaceae</taxon>
        <taxon>Quadrisphaera</taxon>
    </lineage>
</organism>
<dbReference type="Proteomes" id="UP000245469">
    <property type="component" value="Unassembled WGS sequence"/>
</dbReference>
<name>A0A316A568_9ACTN</name>
<dbReference type="EMBL" id="QGDQ01000017">
    <property type="protein sequence ID" value="PWJ52835.1"/>
    <property type="molecule type" value="Genomic_DNA"/>
</dbReference>
<accession>A0A316A568</accession>
<reference evidence="1 2" key="1">
    <citation type="submission" date="2018-03" db="EMBL/GenBank/DDBJ databases">
        <title>Genomic Encyclopedia of Archaeal and Bacterial Type Strains, Phase II (KMG-II): from individual species to whole genera.</title>
        <authorList>
            <person name="Goeker M."/>
        </authorList>
    </citation>
    <scope>NUCLEOTIDE SEQUENCE [LARGE SCALE GENOMIC DNA]</scope>
    <source>
        <strain evidence="1 2">DSM 44889</strain>
    </source>
</reference>
<evidence type="ECO:0000313" key="1">
    <source>
        <dbReference type="EMBL" id="PWJ52835.1"/>
    </source>
</evidence>
<dbReference type="AlphaFoldDB" id="A0A316A568"/>
<sequence length="114" mass="12065">MAAQHGVDLGPEAAAVIADATKAVTTSAQDATRAREVYEASLERAFTAISRLLRERQQGVLVVVRIALQAVRPGGRAWHAALADDIKRPSTPRAKQCPGTASPSLRSRAVIALI</sequence>
<protein>
    <submittedName>
        <fullName evidence="1">Uncharacterized protein</fullName>
    </submittedName>
</protein>
<comment type="caution">
    <text evidence="1">The sequence shown here is derived from an EMBL/GenBank/DDBJ whole genome shotgun (WGS) entry which is preliminary data.</text>
</comment>
<keyword evidence="2" id="KW-1185">Reference proteome</keyword>
<proteinExistence type="predicted"/>
<gene>
    <name evidence="1" type="ORF">BXY45_11787</name>
</gene>